<dbReference type="OrthoDB" id="3800389at2759"/>
<organism evidence="2 3">
    <name type="scientific">Aspergillus eucalypticola (strain CBS 122712 / IBT 29274)</name>
    <dbReference type="NCBI Taxonomy" id="1448314"/>
    <lineage>
        <taxon>Eukaryota</taxon>
        <taxon>Fungi</taxon>
        <taxon>Dikarya</taxon>
        <taxon>Ascomycota</taxon>
        <taxon>Pezizomycotina</taxon>
        <taxon>Eurotiomycetes</taxon>
        <taxon>Eurotiomycetidae</taxon>
        <taxon>Eurotiales</taxon>
        <taxon>Aspergillaceae</taxon>
        <taxon>Aspergillus</taxon>
        <taxon>Aspergillus subgen. Circumdati</taxon>
    </lineage>
</organism>
<protein>
    <submittedName>
        <fullName evidence="2">Uncharacterized protein</fullName>
    </submittedName>
</protein>
<gene>
    <name evidence="2" type="ORF">BO83DRAFT_53518</name>
</gene>
<proteinExistence type="predicted"/>
<feature type="compositionally biased region" description="Low complexity" evidence="1">
    <location>
        <begin position="62"/>
        <end position="79"/>
    </location>
</feature>
<keyword evidence="3" id="KW-1185">Reference proteome</keyword>
<dbReference type="EMBL" id="MSFU01000015">
    <property type="protein sequence ID" value="PWY71417.1"/>
    <property type="molecule type" value="Genomic_DNA"/>
</dbReference>
<dbReference type="GeneID" id="37059380"/>
<dbReference type="Proteomes" id="UP000246171">
    <property type="component" value="Unassembled WGS sequence"/>
</dbReference>
<evidence type="ECO:0000313" key="2">
    <source>
        <dbReference type="EMBL" id="PWY71417.1"/>
    </source>
</evidence>
<accession>A0A317VED5</accession>
<dbReference type="AlphaFoldDB" id="A0A317VED5"/>
<dbReference type="RefSeq" id="XP_025387408.1">
    <property type="nucleotide sequence ID" value="XM_025537418.1"/>
</dbReference>
<evidence type="ECO:0000313" key="3">
    <source>
        <dbReference type="Proteomes" id="UP000246171"/>
    </source>
</evidence>
<feature type="compositionally biased region" description="Pro residues" evidence="1">
    <location>
        <begin position="88"/>
        <end position="102"/>
    </location>
</feature>
<comment type="caution">
    <text evidence="2">The sequence shown here is derived from an EMBL/GenBank/DDBJ whole genome shotgun (WGS) entry which is preliminary data.</text>
</comment>
<dbReference type="VEuPathDB" id="FungiDB:BO83DRAFT_53518"/>
<feature type="region of interest" description="Disordered" evidence="1">
    <location>
        <begin position="62"/>
        <end position="105"/>
    </location>
</feature>
<evidence type="ECO:0000256" key="1">
    <source>
        <dbReference type="SAM" id="MobiDB-lite"/>
    </source>
</evidence>
<reference evidence="2" key="1">
    <citation type="submission" date="2016-12" db="EMBL/GenBank/DDBJ databases">
        <title>The genomes of Aspergillus section Nigri reveals drivers in fungal speciation.</title>
        <authorList>
            <consortium name="DOE Joint Genome Institute"/>
            <person name="Vesth T.C."/>
            <person name="Nybo J."/>
            <person name="Theobald S."/>
            <person name="Brandl J."/>
            <person name="Frisvad J.C."/>
            <person name="Nielsen K.F."/>
            <person name="Lyhne E.K."/>
            <person name="Kogle M.E."/>
            <person name="Kuo A."/>
            <person name="Riley R."/>
            <person name="Clum A."/>
            <person name="Nolan M."/>
            <person name="Lipzen A."/>
            <person name="Salamov A."/>
            <person name="Henrissat B."/>
            <person name="Wiebenga A."/>
            <person name="De vries R.P."/>
            <person name="Grigoriev I.V."/>
            <person name="Mortensen U.H."/>
            <person name="Andersen M.R."/>
            <person name="Baker S.E."/>
        </authorList>
    </citation>
    <scope>NUCLEOTIDE SEQUENCE</scope>
    <source>
        <strain evidence="2">CBS 122712</strain>
    </source>
</reference>
<name>A0A317VED5_ASPEC</name>
<sequence length="314" mass="33795">MHTSVPSAPICLPIHTPKTIRNNGPYTRKLPSNTTTSSCLLLQTSHLTNTPTLSISTSTIMPMSTTSTSTSTTPNTSLSDQASLTTNPPHPHIQLPPSPPLLFPSAHHESTELLQTLTHIRTQLHRASHLYAQKAAFLDDSERQWIESTIADTTNAVHALAVLVEPVRVEWEVRSNQHTTHHNVKGRSKRISMGLGTQLRWVCRDGQRAKVQRGRLMVCYSSLMVVLERLMGVGCDDGGKGVVGRGGEEVLGIEEVEVQELPGEGEAVGIGAGACTGGEASSGVNAIKGGGLGLDVKDEMRDLLSWRQAKGNNI</sequence>